<dbReference type="PIRSF" id="PIRSF016821">
    <property type="entry name" value="HSP15"/>
    <property type="match status" value="1"/>
</dbReference>
<comment type="similarity">
    <text evidence="1">Belongs to the HSP15 family.</text>
</comment>
<evidence type="ECO:0000256" key="3">
    <source>
        <dbReference type="ARBA" id="ARBA00023125"/>
    </source>
</evidence>
<sequence length="131" mass="14732">MPDLLTEVRLDKWVWAARFFKTRSLASQAVDAGHVRLNGQRSKPARSVKVGDTLHIQVAHGLFEVVVQALAEQRGSATLAQSLYQETPESVQAREAVQLQQSLAPRYEAQHEDSGRPSKRDRRQIGKLRGY</sequence>
<evidence type="ECO:0000256" key="2">
    <source>
        <dbReference type="ARBA" id="ARBA00022884"/>
    </source>
</evidence>
<proteinExistence type="inferred from homology"/>
<keyword evidence="8" id="KW-1185">Reference proteome</keyword>
<evidence type="ECO:0000313" key="8">
    <source>
        <dbReference type="Proteomes" id="UP000587991"/>
    </source>
</evidence>
<dbReference type="Gene3D" id="3.10.290.10">
    <property type="entry name" value="RNA-binding S4 domain"/>
    <property type="match status" value="1"/>
</dbReference>
<keyword evidence="2 4" id="KW-0694">RNA-binding</keyword>
<dbReference type="GO" id="GO:0034605">
    <property type="term" value="P:cellular response to heat"/>
    <property type="evidence" value="ECO:0007669"/>
    <property type="project" value="InterPro"/>
</dbReference>
<dbReference type="SMART" id="SM00363">
    <property type="entry name" value="S4"/>
    <property type="match status" value="1"/>
</dbReference>
<accession>A0A847SHN6</accession>
<reference evidence="7 8" key="1">
    <citation type="submission" date="2020-04" db="EMBL/GenBank/DDBJ databases">
        <title>Draft genome of Leeia sp. IMCC25680.</title>
        <authorList>
            <person name="Song J."/>
            <person name="Cho J.-C."/>
        </authorList>
    </citation>
    <scope>NUCLEOTIDE SEQUENCE [LARGE SCALE GENOMIC DNA]</scope>
    <source>
        <strain evidence="7 8">IMCC25680</strain>
    </source>
</reference>
<dbReference type="InterPro" id="IPR002942">
    <property type="entry name" value="S4_RNA-bd"/>
</dbReference>
<name>A0A847SHN6_9NEIS</name>
<keyword evidence="3" id="KW-0238">DNA-binding</keyword>
<dbReference type="GO" id="GO:0003677">
    <property type="term" value="F:DNA binding"/>
    <property type="evidence" value="ECO:0007669"/>
    <property type="project" value="UniProtKB-KW"/>
</dbReference>
<dbReference type="CDD" id="cd00165">
    <property type="entry name" value="S4"/>
    <property type="match status" value="1"/>
</dbReference>
<dbReference type="GO" id="GO:0003727">
    <property type="term" value="F:single-stranded RNA binding"/>
    <property type="evidence" value="ECO:0007669"/>
    <property type="project" value="InterPro"/>
</dbReference>
<evidence type="ECO:0000256" key="4">
    <source>
        <dbReference type="PROSITE-ProRule" id="PRU00182"/>
    </source>
</evidence>
<dbReference type="SUPFAM" id="SSF55174">
    <property type="entry name" value="Alpha-L RNA-binding motif"/>
    <property type="match status" value="1"/>
</dbReference>
<feature type="compositionally biased region" description="Basic and acidic residues" evidence="5">
    <location>
        <begin position="108"/>
        <end position="118"/>
    </location>
</feature>
<dbReference type="PROSITE" id="PS50889">
    <property type="entry name" value="S4"/>
    <property type="match status" value="1"/>
</dbReference>
<dbReference type="InterPro" id="IPR025708">
    <property type="entry name" value="HSP15"/>
</dbReference>
<evidence type="ECO:0000256" key="1">
    <source>
        <dbReference type="ARBA" id="ARBA00008396"/>
    </source>
</evidence>
<dbReference type="Proteomes" id="UP000587991">
    <property type="component" value="Unassembled WGS sequence"/>
</dbReference>
<feature type="region of interest" description="Disordered" evidence="5">
    <location>
        <begin position="104"/>
        <end position="131"/>
    </location>
</feature>
<dbReference type="EMBL" id="JABAIM010000005">
    <property type="protein sequence ID" value="NLR76828.1"/>
    <property type="molecule type" value="Genomic_DNA"/>
</dbReference>
<comment type="caution">
    <text evidence="7">The sequence shown here is derived from an EMBL/GenBank/DDBJ whole genome shotgun (WGS) entry which is preliminary data.</text>
</comment>
<feature type="compositionally biased region" description="Basic residues" evidence="5">
    <location>
        <begin position="119"/>
        <end position="131"/>
    </location>
</feature>
<evidence type="ECO:0000256" key="5">
    <source>
        <dbReference type="SAM" id="MobiDB-lite"/>
    </source>
</evidence>
<dbReference type="InterPro" id="IPR036986">
    <property type="entry name" value="S4_RNA-bd_sf"/>
</dbReference>
<evidence type="ECO:0000259" key="6">
    <source>
        <dbReference type="SMART" id="SM00363"/>
    </source>
</evidence>
<organism evidence="7 8">
    <name type="scientific">Leeia aquatica</name>
    <dbReference type="NCBI Taxonomy" id="2725557"/>
    <lineage>
        <taxon>Bacteria</taxon>
        <taxon>Pseudomonadati</taxon>
        <taxon>Pseudomonadota</taxon>
        <taxon>Betaproteobacteria</taxon>
        <taxon>Neisseriales</taxon>
        <taxon>Leeiaceae</taxon>
        <taxon>Leeia</taxon>
    </lineage>
</organism>
<dbReference type="AlphaFoldDB" id="A0A847SHN6"/>
<evidence type="ECO:0000313" key="7">
    <source>
        <dbReference type="EMBL" id="NLR76828.1"/>
    </source>
</evidence>
<protein>
    <submittedName>
        <fullName evidence="7">RNA-binding S4 domain-containing protein</fullName>
    </submittedName>
</protein>
<dbReference type="RefSeq" id="WP_168878502.1">
    <property type="nucleotide sequence ID" value="NZ_JABAIM010000005.1"/>
</dbReference>
<dbReference type="Pfam" id="PF01479">
    <property type="entry name" value="S4"/>
    <property type="match status" value="1"/>
</dbReference>
<dbReference type="GO" id="GO:0043023">
    <property type="term" value="F:ribosomal large subunit binding"/>
    <property type="evidence" value="ECO:0007669"/>
    <property type="project" value="InterPro"/>
</dbReference>
<feature type="domain" description="RNA-binding S4" evidence="6">
    <location>
        <begin position="8"/>
        <end position="71"/>
    </location>
</feature>
<gene>
    <name evidence="7" type="ORF">HF682_16795</name>
</gene>